<comment type="subcellular location">
    <subcellularLocation>
        <location evidence="2">Secreted</location>
    </subcellularLocation>
    <subcellularLocation>
        <location evidence="1">Target cell membrane</location>
    </subcellularLocation>
</comment>
<evidence type="ECO:0000256" key="14">
    <source>
        <dbReference type="ARBA" id="ARBA00023058"/>
    </source>
</evidence>
<dbReference type="SUPFAM" id="SSF82895">
    <property type="entry name" value="TSP-1 type 1 repeat"/>
    <property type="match status" value="1"/>
</dbReference>
<dbReference type="Gene3D" id="4.10.400.10">
    <property type="entry name" value="Low-density Lipoprotein Receptor"/>
    <property type="match status" value="1"/>
</dbReference>
<evidence type="ECO:0000256" key="22">
    <source>
        <dbReference type="PROSITE-ProRule" id="PRU00124"/>
    </source>
</evidence>
<dbReference type="PRINTS" id="PR01705">
    <property type="entry name" value="TSP1REPEAT"/>
</dbReference>
<evidence type="ECO:0000256" key="1">
    <source>
        <dbReference type="ARBA" id="ARBA00004175"/>
    </source>
</evidence>
<evidence type="ECO:0000256" key="9">
    <source>
        <dbReference type="ARBA" id="ARBA00022729"/>
    </source>
</evidence>
<keyword evidence="17" id="KW-0325">Glycoprotein</keyword>
<dbReference type="PROSITE" id="PS50923">
    <property type="entry name" value="SUSHI"/>
    <property type="match status" value="2"/>
</dbReference>
<evidence type="ECO:0000256" key="18">
    <source>
        <dbReference type="ARBA" id="ARBA00023298"/>
    </source>
</evidence>
<evidence type="ECO:0000256" key="11">
    <source>
        <dbReference type="ARBA" id="ARBA00022852"/>
    </source>
</evidence>
<dbReference type="SMART" id="SM00209">
    <property type="entry name" value="TSP1"/>
    <property type="match status" value="1"/>
</dbReference>
<evidence type="ECO:0000313" key="26">
    <source>
        <dbReference type="EMBL" id="MBN3289391.1"/>
    </source>
</evidence>
<evidence type="ECO:0000259" key="24">
    <source>
        <dbReference type="PROSITE" id="PS50923"/>
    </source>
</evidence>
<evidence type="ECO:0000256" key="12">
    <source>
        <dbReference type="ARBA" id="ARBA00022859"/>
    </source>
</evidence>
<comment type="function">
    <text evidence="20">Component of the membrane attack complex (MAC), a multiprotein complex activated by the complement cascade, which inserts into a target cell membrane and forms a pore, leading to target cell membrane rupture and cell lysis. The MAC is initiated by proteolytic cleavage of C5 into complement C5b in response to the classical, alternative, lectin and GZMK complement pathways. The complement pathways consist in a cascade of proteins that leads to phagocytosis and breakdown of pathogens and signaling that strengthens the adaptive immune system. C7 serves as a membrane anchor. During MAC assembly, associates with C5b and C6 to form the C5b-7 complex, a key lipophilic precursor of the MAC complex, which associates with the outer leaflet and reduces the energy for membrane bending.</text>
</comment>
<dbReference type="Gene3D" id="3.30.60.30">
    <property type="match status" value="2"/>
</dbReference>
<evidence type="ECO:0000256" key="6">
    <source>
        <dbReference type="ARBA" id="ARBA00022537"/>
    </source>
</evidence>
<dbReference type="InterPro" id="IPR020864">
    <property type="entry name" value="MACPF"/>
</dbReference>
<comment type="similarity">
    <text evidence="3">Belongs to the complement C6/C7/C8/C9 family.</text>
</comment>
<feature type="domain" description="Sushi" evidence="24">
    <location>
        <begin position="565"/>
        <end position="626"/>
    </location>
</feature>
<dbReference type="InterPro" id="IPR023415">
    <property type="entry name" value="LDLR_class-A_CS"/>
</dbReference>
<feature type="domain" description="MACPF" evidence="25">
    <location>
        <begin position="75"/>
        <end position="392"/>
    </location>
</feature>
<keyword evidence="11" id="KW-0204">Cytolysis</keyword>
<protein>
    <recommendedName>
        <fullName evidence="19">Complement component C7</fullName>
    </recommendedName>
</protein>
<evidence type="ECO:0000256" key="3">
    <source>
        <dbReference type="ARBA" id="ARBA00009214"/>
    </source>
</evidence>
<dbReference type="PANTHER" id="PTHR45742:SF2">
    <property type="entry name" value="COMPLEMENT COMPONENT C7"/>
    <property type="match status" value="1"/>
</dbReference>
<dbReference type="SUPFAM" id="SSF57424">
    <property type="entry name" value="LDL receptor-like module"/>
    <property type="match status" value="1"/>
</dbReference>
<feature type="domain" description="Sushi" evidence="24">
    <location>
        <begin position="505"/>
        <end position="564"/>
    </location>
</feature>
<dbReference type="InterPro" id="IPR000884">
    <property type="entry name" value="TSP1_rpt"/>
</dbReference>
<evidence type="ECO:0000256" key="15">
    <source>
        <dbReference type="ARBA" id="ARBA00023136"/>
    </source>
</evidence>
<evidence type="ECO:0000256" key="7">
    <source>
        <dbReference type="ARBA" id="ARBA00022588"/>
    </source>
</evidence>
<dbReference type="PROSITE" id="PS00279">
    <property type="entry name" value="MACPF_1"/>
    <property type="match status" value="1"/>
</dbReference>
<keyword evidence="5" id="KW-0245">EGF-like domain</keyword>
<dbReference type="Pfam" id="PF00057">
    <property type="entry name" value="Ldl_recept_a"/>
    <property type="match status" value="1"/>
</dbReference>
<evidence type="ECO:0000256" key="10">
    <source>
        <dbReference type="ARBA" id="ARBA00022737"/>
    </source>
</evidence>
<evidence type="ECO:0000313" key="27">
    <source>
        <dbReference type="Proteomes" id="UP001166052"/>
    </source>
</evidence>
<dbReference type="SUPFAM" id="SSF57535">
    <property type="entry name" value="Complement control module/SCR domain"/>
    <property type="match status" value="2"/>
</dbReference>
<keyword evidence="8 23" id="KW-0768">Sushi</keyword>
<dbReference type="Gene3D" id="2.20.100.10">
    <property type="entry name" value="Thrombospondin type-1 (TSP1) repeat"/>
    <property type="match status" value="1"/>
</dbReference>
<dbReference type="InterPro" id="IPR036383">
    <property type="entry name" value="TSP1_rpt_sf"/>
</dbReference>
<dbReference type="PANTHER" id="PTHR45742">
    <property type="entry name" value="COMPLEMENT COMPONENT C6"/>
    <property type="match status" value="1"/>
</dbReference>
<evidence type="ECO:0000256" key="4">
    <source>
        <dbReference type="ARBA" id="ARBA00022525"/>
    </source>
</evidence>
<sequence length="778" mass="86938">RTRRILVYGQYGGSPCSGEPTETRSCAPTRGCPLEEGCGNRFRCSSGKCISKSLICNGDQDCEEDGSDEQQCDDVTKVCDNDKVPPKAHLTGAGYDILKGLTRSNVINTQSFGGQCRKVFSGDHRDFFRLTQSLLKYTFQVKIDNDFSYEFYNSSWSYKKHTEYHMTSNYDGSQHDVKDFEISNKKSRQMMVIRNDVEVAQFINSPPEFLTLSEAFWKDLTLLPTSYDYPAYLKLIERYGTHFMKEGSLGGQYRMFFYMDTEVMKQKGMTMSDALKCTSSGFDLFFIKYSKQECNKLYDAMRQSQGYDSQTIKGDAKITGGDAGFVSGLNNINPSDPAGNKETYSKWAGSVKNNPSLTPLYELVKEVSCASVKKYYLKKAIEEYLSESDPCHCRPCQNMGLPEIAGTLCACNCKPDTFGPACEQGTLLKDQPGVIDGSWSCWSSWSSCSRGRRSRRRSCNNPAPAGGGKFCIGESADSQPCDDDEIEYLRQLEPHCFDISVVPTKLCHSPPALINGFVQAPQNFYSVGSKAVYSCIEGYYLMGDPVAECSEDLNWTRPPMHCKRISCDVPHVESDVTVHPWKQTYMIGEKVTISCPAGQTIEGASEILCDSSMNWSPSLSEIRCRTVPDVKKENHEKCQSWQKLHQSTCVCKMPYECKSSLAVCATNAKTGRTEKLTVCKIHALQCLGREYALTENDACGISRAQSQPCGACEIWESCNDKTSMCECKQIKDCKEKGADVCIRMGEVNSNKTMTECEAGIRRCRDEHITVVSIKPCEI</sequence>
<evidence type="ECO:0000256" key="8">
    <source>
        <dbReference type="ARBA" id="ARBA00022659"/>
    </source>
</evidence>
<feature type="non-terminal residue" evidence="26">
    <location>
        <position position="1"/>
    </location>
</feature>
<keyword evidence="6" id="KW-1052">Target cell membrane</keyword>
<dbReference type="Pfam" id="PF18434">
    <property type="entry name" value="Kazal_3"/>
    <property type="match status" value="1"/>
</dbReference>
<keyword evidence="7" id="KW-0399">Innate immunity</keyword>
<feature type="non-terminal residue" evidence="26">
    <location>
        <position position="778"/>
    </location>
</feature>
<comment type="subunit">
    <text evidence="21">Monomer or dimer; as a C5b-7 complex it can also form multimeric rosettes. Component of the membrane attack complex (MAC), composed of complement C5b, C6, C7, C8A, C8B, C8G and multiple copies of the pore-forming subunit C9.</text>
</comment>
<evidence type="ECO:0000259" key="25">
    <source>
        <dbReference type="PROSITE" id="PS51412"/>
    </source>
</evidence>
<dbReference type="InterPro" id="IPR002172">
    <property type="entry name" value="LDrepeatLR_classA_rpt"/>
</dbReference>
<dbReference type="Pfam" id="PF00090">
    <property type="entry name" value="TSP_1"/>
    <property type="match status" value="1"/>
</dbReference>
<dbReference type="Pfam" id="PF00084">
    <property type="entry name" value="Sushi"/>
    <property type="match status" value="2"/>
</dbReference>
<evidence type="ECO:0000256" key="13">
    <source>
        <dbReference type="ARBA" id="ARBA00022875"/>
    </source>
</evidence>
<dbReference type="PROSITE" id="PS51412">
    <property type="entry name" value="MACPF_2"/>
    <property type="match status" value="1"/>
</dbReference>
<dbReference type="InterPro" id="IPR040729">
    <property type="entry name" value="Kazal_3"/>
</dbReference>
<dbReference type="SMART" id="SM00057">
    <property type="entry name" value="FIMAC"/>
    <property type="match status" value="2"/>
</dbReference>
<dbReference type="PROSITE" id="PS01209">
    <property type="entry name" value="LDLRA_1"/>
    <property type="match status" value="1"/>
</dbReference>
<name>A0ABS2YSX1_POLSE</name>
<dbReference type="Gene3D" id="2.10.70.10">
    <property type="entry name" value="Complement Module, domain 1"/>
    <property type="match status" value="2"/>
</dbReference>
<gene>
    <name evidence="26" type="primary">C7</name>
    <name evidence="26" type="ORF">GTO92_0015796</name>
</gene>
<dbReference type="PROSITE" id="PS50092">
    <property type="entry name" value="TSP1"/>
    <property type="match status" value="2"/>
</dbReference>
<evidence type="ECO:0000256" key="23">
    <source>
        <dbReference type="PROSITE-ProRule" id="PRU00302"/>
    </source>
</evidence>
<dbReference type="SMART" id="SM00192">
    <property type="entry name" value="LDLa"/>
    <property type="match status" value="1"/>
</dbReference>
<reference evidence="26" key="1">
    <citation type="journal article" date="2021" name="Cell">
        <title>Tracing the genetic footprints of vertebrate landing in non-teleost ray-finned fishes.</title>
        <authorList>
            <person name="Bi X."/>
            <person name="Wang K."/>
            <person name="Yang L."/>
            <person name="Pan H."/>
            <person name="Jiang H."/>
            <person name="Wei Q."/>
            <person name="Fang M."/>
            <person name="Yu H."/>
            <person name="Zhu C."/>
            <person name="Cai Y."/>
            <person name="He Y."/>
            <person name="Gan X."/>
            <person name="Zeng H."/>
            <person name="Yu D."/>
            <person name="Zhu Y."/>
            <person name="Jiang H."/>
            <person name="Qiu Q."/>
            <person name="Yang H."/>
            <person name="Zhang Y.E."/>
            <person name="Wang W."/>
            <person name="Zhu M."/>
            <person name="He S."/>
            <person name="Zhang G."/>
        </authorList>
    </citation>
    <scope>NUCLEOTIDE SEQUENCE</scope>
    <source>
        <strain evidence="26">Bchr_001</strain>
    </source>
</reference>
<evidence type="ECO:0000256" key="5">
    <source>
        <dbReference type="ARBA" id="ARBA00022536"/>
    </source>
</evidence>
<dbReference type="InterPro" id="IPR020863">
    <property type="entry name" value="MACPF_CS"/>
</dbReference>
<dbReference type="PRINTS" id="PR00764">
    <property type="entry name" value="COMPLEMENTC9"/>
</dbReference>
<dbReference type="SMART" id="SM00032">
    <property type="entry name" value="CCP"/>
    <property type="match status" value="2"/>
</dbReference>
<accession>A0ABS2YSX1</accession>
<comment type="caution">
    <text evidence="23">Lacks conserved residue(s) required for the propagation of feature annotation.</text>
</comment>
<keyword evidence="12" id="KW-0391">Immunity</keyword>
<keyword evidence="10" id="KW-0677">Repeat</keyword>
<dbReference type="InterPro" id="IPR000436">
    <property type="entry name" value="Sushi_SCR_CCP_dom"/>
</dbReference>
<evidence type="ECO:0000256" key="16">
    <source>
        <dbReference type="ARBA" id="ARBA00023157"/>
    </source>
</evidence>
<dbReference type="InterPro" id="IPR035976">
    <property type="entry name" value="Sushi/SCR/CCP_sf"/>
</dbReference>
<keyword evidence="14" id="KW-0473">Membrane attack complex</keyword>
<evidence type="ECO:0000256" key="21">
    <source>
        <dbReference type="ARBA" id="ARBA00093478"/>
    </source>
</evidence>
<keyword evidence="27" id="KW-1185">Reference proteome</keyword>
<keyword evidence="16 23" id="KW-1015">Disulfide bond</keyword>
<proteinExistence type="inferred from homology"/>
<dbReference type="InterPro" id="IPR001862">
    <property type="entry name" value="MAC_perforin"/>
</dbReference>
<keyword evidence="13" id="KW-0180">Complement pathway</keyword>
<keyword evidence="4" id="KW-0964">Secreted</keyword>
<feature type="disulfide bond" evidence="23">
    <location>
        <begin position="535"/>
        <end position="562"/>
    </location>
</feature>
<organism evidence="26 27">
    <name type="scientific">Polypterus senegalus</name>
    <name type="common">Senegal bichir</name>
    <dbReference type="NCBI Taxonomy" id="55291"/>
    <lineage>
        <taxon>Eukaryota</taxon>
        <taxon>Metazoa</taxon>
        <taxon>Chordata</taxon>
        <taxon>Craniata</taxon>
        <taxon>Vertebrata</taxon>
        <taxon>Euteleostomi</taxon>
        <taxon>Actinopterygii</taxon>
        <taxon>Polypteriformes</taxon>
        <taxon>Polypteridae</taxon>
        <taxon>Polypterus</taxon>
    </lineage>
</organism>
<dbReference type="EMBL" id="JAAWVN010002354">
    <property type="protein sequence ID" value="MBN3289391.1"/>
    <property type="molecule type" value="Genomic_DNA"/>
</dbReference>
<dbReference type="InterPro" id="IPR048825">
    <property type="entry name" value="C7_KAZAL"/>
</dbReference>
<dbReference type="CDD" id="cd00033">
    <property type="entry name" value="CCP"/>
    <property type="match status" value="2"/>
</dbReference>
<dbReference type="Pfam" id="PF01823">
    <property type="entry name" value="MACPF"/>
    <property type="match status" value="1"/>
</dbReference>
<evidence type="ECO:0000256" key="17">
    <source>
        <dbReference type="ARBA" id="ARBA00023180"/>
    </source>
</evidence>
<dbReference type="CDD" id="cd00112">
    <property type="entry name" value="LDLa"/>
    <property type="match status" value="1"/>
</dbReference>
<keyword evidence="15" id="KW-0472">Membrane</keyword>
<comment type="caution">
    <text evidence="26">The sequence shown here is derived from an EMBL/GenBank/DDBJ whole genome shotgun (WGS) entry which is preliminary data.</text>
</comment>
<evidence type="ECO:0000256" key="20">
    <source>
        <dbReference type="ARBA" id="ARBA00093281"/>
    </source>
</evidence>
<dbReference type="Proteomes" id="UP001166052">
    <property type="component" value="Unassembled WGS sequence"/>
</dbReference>
<evidence type="ECO:0000256" key="2">
    <source>
        <dbReference type="ARBA" id="ARBA00004613"/>
    </source>
</evidence>
<dbReference type="PROSITE" id="PS50068">
    <property type="entry name" value="LDLRA_2"/>
    <property type="match status" value="1"/>
</dbReference>
<keyword evidence="9" id="KW-0732">Signal</keyword>
<dbReference type="InterPro" id="IPR036055">
    <property type="entry name" value="LDL_receptor-like_sf"/>
</dbReference>
<dbReference type="SMART" id="SM00457">
    <property type="entry name" value="MACPF"/>
    <property type="match status" value="1"/>
</dbReference>
<dbReference type="Pfam" id="PF21330">
    <property type="entry name" value="Kazal_C7"/>
    <property type="match status" value="1"/>
</dbReference>
<feature type="disulfide bond" evidence="22">
    <location>
        <begin position="44"/>
        <end position="62"/>
    </location>
</feature>
<dbReference type="InterPro" id="IPR003884">
    <property type="entry name" value="FacI_MAC"/>
</dbReference>
<evidence type="ECO:0000256" key="19">
    <source>
        <dbReference type="ARBA" id="ARBA00073222"/>
    </source>
</evidence>
<keyword evidence="18" id="KW-1053">Target membrane</keyword>